<accession>A0A414YGH1</accession>
<dbReference type="RefSeq" id="WP_118253092.1">
    <property type="nucleotide sequence ID" value="NZ_JAQEAK010000069.1"/>
</dbReference>
<dbReference type="EMBL" id="QRKB01000001">
    <property type="protein sequence ID" value="RHH85252.1"/>
    <property type="molecule type" value="Genomic_DNA"/>
</dbReference>
<proteinExistence type="predicted"/>
<reference evidence="1 2" key="1">
    <citation type="submission" date="2018-08" db="EMBL/GenBank/DDBJ databases">
        <title>A genome reference for cultivated species of the human gut microbiota.</title>
        <authorList>
            <person name="Zou Y."/>
            <person name="Xue W."/>
            <person name="Luo G."/>
        </authorList>
    </citation>
    <scope>NUCLEOTIDE SEQUENCE [LARGE SCALE GENOMIC DNA]</scope>
    <source>
        <strain evidence="1 2">AM16-54</strain>
    </source>
</reference>
<evidence type="ECO:0000313" key="1">
    <source>
        <dbReference type="EMBL" id="RHH85252.1"/>
    </source>
</evidence>
<organism evidence="1 2">
    <name type="scientific">Segatella copri</name>
    <dbReference type="NCBI Taxonomy" id="165179"/>
    <lineage>
        <taxon>Bacteria</taxon>
        <taxon>Pseudomonadati</taxon>
        <taxon>Bacteroidota</taxon>
        <taxon>Bacteroidia</taxon>
        <taxon>Bacteroidales</taxon>
        <taxon>Prevotellaceae</taxon>
        <taxon>Segatella</taxon>
    </lineage>
</organism>
<protein>
    <submittedName>
        <fullName evidence="1">Uncharacterized protein</fullName>
    </submittedName>
</protein>
<comment type="caution">
    <text evidence="1">The sequence shown here is derived from an EMBL/GenBank/DDBJ whole genome shotgun (WGS) entry which is preliminary data.</text>
</comment>
<sequence>MITASMTSGEMRRVRNLDEARIYEFQMRKANELKREMRKQNVRQITKTFELATPNADYFIVVGVKHGDVFASGLFIYLKETNEYIPMSRNEGYSEDCFAMSVHFLKRFAERFLKKDLPILKILQKIYTSFTGAVQLYSDDKTRRVVFAIPEGLILTEYEQEKHIIHYKTFVSMDMLKKTQKRSYEKISAFLMESCQQIAKARDTGNDERLCVVYRRFYNDIDLLDTKEAQTIYSSFFEKGGNNER</sequence>
<name>A0A414YGH1_9BACT</name>
<dbReference type="AlphaFoldDB" id="A0A414YGH1"/>
<evidence type="ECO:0000313" key="2">
    <source>
        <dbReference type="Proteomes" id="UP000284548"/>
    </source>
</evidence>
<gene>
    <name evidence="1" type="ORF">DW192_00530</name>
</gene>
<dbReference type="Proteomes" id="UP000284548">
    <property type="component" value="Unassembled WGS sequence"/>
</dbReference>